<sequence>MPRASQNEENEQDKGNLATVNPNRRAGIKWTAEEEKRLWDMASQGCTNDEKAEPWPPTEVDGTLMEPSPRVTLSSRSQS</sequence>
<feature type="region of interest" description="Disordered" evidence="1">
    <location>
        <begin position="1"/>
        <end position="27"/>
    </location>
</feature>
<protein>
    <recommendedName>
        <fullName evidence="4">Myb-like domain-containing protein</fullName>
    </recommendedName>
</protein>
<dbReference type="EMBL" id="JAWRVE010000043">
    <property type="protein sequence ID" value="KAL1868886.1"/>
    <property type="molecule type" value="Genomic_DNA"/>
</dbReference>
<evidence type="ECO:0000313" key="2">
    <source>
        <dbReference type="EMBL" id="KAL1868886.1"/>
    </source>
</evidence>
<gene>
    <name evidence="2" type="ORF">Daus18300_005722</name>
</gene>
<proteinExistence type="predicted"/>
<organism evidence="2 3">
    <name type="scientific">Diaporthe australafricana</name>
    <dbReference type="NCBI Taxonomy" id="127596"/>
    <lineage>
        <taxon>Eukaryota</taxon>
        <taxon>Fungi</taxon>
        <taxon>Dikarya</taxon>
        <taxon>Ascomycota</taxon>
        <taxon>Pezizomycotina</taxon>
        <taxon>Sordariomycetes</taxon>
        <taxon>Sordariomycetidae</taxon>
        <taxon>Diaporthales</taxon>
        <taxon>Diaporthaceae</taxon>
        <taxon>Diaporthe</taxon>
    </lineage>
</organism>
<accession>A0ABR3WZK8</accession>
<comment type="caution">
    <text evidence="2">The sequence shown here is derived from an EMBL/GenBank/DDBJ whole genome shotgun (WGS) entry which is preliminary data.</text>
</comment>
<feature type="region of interest" description="Disordered" evidence="1">
    <location>
        <begin position="43"/>
        <end position="79"/>
    </location>
</feature>
<evidence type="ECO:0000313" key="3">
    <source>
        <dbReference type="Proteomes" id="UP001583177"/>
    </source>
</evidence>
<evidence type="ECO:0008006" key="4">
    <source>
        <dbReference type="Google" id="ProtNLM"/>
    </source>
</evidence>
<dbReference type="Proteomes" id="UP001583177">
    <property type="component" value="Unassembled WGS sequence"/>
</dbReference>
<reference evidence="2 3" key="1">
    <citation type="journal article" date="2024" name="IMA Fungus">
        <title>IMA Genome - F19 : A genome assembly and annotation guide to empower mycologists, including annotated draft genome sequences of Ceratocystis pirilliformis, Diaporthe australafricana, Fusarium ophioides, Paecilomyces lecythidis, and Sporothrix stenoceras.</title>
        <authorList>
            <person name="Aylward J."/>
            <person name="Wilson A.M."/>
            <person name="Visagie C.M."/>
            <person name="Spraker J."/>
            <person name="Barnes I."/>
            <person name="Buitendag C."/>
            <person name="Ceriani C."/>
            <person name="Del Mar Angel L."/>
            <person name="du Plessis D."/>
            <person name="Fuchs T."/>
            <person name="Gasser K."/>
            <person name="Kramer D."/>
            <person name="Li W."/>
            <person name="Munsamy K."/>
            <person name="Piso A."/>
            <person name="Price J.L."/>
            <person name="Sonnekus B."/>
            <person name="Thomas C."/>
            <person name="van der Nest A."/>
            <person name="van Dijk A."/>
            <person name="van Heerden A."/>
            <person name="van Vuuren N."/>
            <person name="Yilmaz N."/>
            <person name="Duong T.A."/>
            <person name="van der Merwe N.A."/>
            <person name="Wingfield M.J."/>
            <person name="Wingfield B.D."/>
        </authorList>
    </citation>
    <scope>NUCLEOTIDE SEQUENCE [LARGE SCALE GENOMIC DNA]</scope>
    <source>
        <strain evidence="2 3">CMW 18300</strain>
    </source>
</reference>
<evidence type="ECO:0000256" key="1">
    <source>
        <dbReference type="SAM" id="MobiDB-lite"/>
    </source>
</evidence>
<keyword evidence="3" id="KW-1185">Reference proteome</keyword>
<name>A0ABR3WZK8_9PEZI</name>